<dbReference type="Gene3D" id="3.40.630.30">
    <property type="match status" value="1"/>
</dbReference>
<protein>
    <submittedName>
        <fullName evidence="4">GNAT family N-acetyltransferase</fullName>
    </submittedName>
</protein>
<keyword evidence="2 4" id="KW-0808">Transferase</keyword>
<evidence type="ECO:0000256" key="1">
    <source>
        <dbReference type="ARBA" id="ARBA00022649"/>
    </source>
</evidence>
<evidence type="ECO:0000313" key="4">
    <source>
        <dbReference type="EMBL" id="NDV87351.1"/>
    </source>
</evidence>
<reference evidence="4 5" key="1">
    <citation type="submission" date="2020-01" db="EMBL/GenBank/DDBJ databases">
        <title>Genomes of bacteria type strains.</title>
        <authorList>
            <person name="Chen J."/>
            <person name="Zhu S."/>
            <person name="Chen J."/>
        </authorList>
    </citation>
    <scope>NUCLEOTIDE SEQUENCE [LARGE SCALE GENOMIC DNA]</scope>
    <source>
        <strain evidence="4 5">KCTC 52919</strain>
    </source>
</reference>
<dbReference type="EMBL" id="JAAAMJ010000007">
    <property type="protein sequence ID" value="NDV87351.1"/>
    <property type="molecule type" value="Genomic_DNA"/>
</dbReference>
<dbReference type="PANTHER" id="PTHR36449">
    <property type="entry name" value="ACETYLTRANSFERASE-RELATED"/>
    <property type="match status" value="1"/>
</dbReference>
<proteinExistence type="predicted"/>
<organism evidence="4 5">
    <name type="scientific">Aurantimonas aggregata</name>
    <dbReference type="NCBI Taxonomy" id="2047720"/>
    <lineage>
        <taxon>Bacteria</taxon>
        <taxon>Pseudomonadati</taxon>
        <taxon>Pseudomonadota</taxon>
        <taxon>Alphaproteobacteria</taxon>
        <taxon>Hyphomicrobiales</taxon>
        <taxon>Aurantimonadaceae</taxon>
        <taxon>Aurantimonas</taxon>
    </lineage>
</organism>
<dbReference type="AlphaFoldDB" id="A0A6L9MI22"/>
<dbReference type="RefSeq" id="WP_163044091.1">
    <property type="nucleotide sequence ID" value="NZ_JAAAMJ010000007.1"/>
</dbReference>
<name>A0A6L9MI22_9HYPH</name>
<accession>A0A6L9MI22</accession>
<dbReference type="Proteomes" id="UP000476332">
    <property type="component" value="Unassembled WGS sequence"/>
</dbReference>
<dbReference type="InterPro" id="IPR016181">
    <property type="entry name" value="Acyl_CoA_acyltransferase"/>
</dbReference>
<keyword evidence="3" id="KW-0012">Acyltransferase</keyword>
<evidence type="ECO:0000256" key="2">
    <source>
        <dbReference type="ARBA" id="ARBA00022679"/>
    </source>
</evidence>
<dbReference type="SUPFAM" id="SSF55729">
    <property type="entry name" value="Acyl-CoA N-acyltransferases (Nat)"/>
    <property type="match status" value="1"/>
</dbReference>
<dbReference type="GO" id="GO:0016746">
    <property type="term" value="F:acyltransferase activity"/>
    <property type="evidence" value="ECO:0007669"/>
    <property type="project" value="UniProtKB-KW"/>
</dbReference>
<dbReference type="PANTHER" id="PTHR36449:SF1">
    <property type="entry name" value="ACETYLTRANSFERASE"/>
    <property type="match status" value="1"/>
</dbReference>
<evidence type="ECO:0000256" key="3">
    <source>
        <dbReference type="ARBA" id="ARBA00023315"/>
    </source>
</evidence>
<evidence type="ECO:0000313" key="5">
    <source>
        <dbReference type="Proteomes" id="UP000476332"/>
    </source>
</evidence>
<comment type="caution">
    <text evidence="4">The sequence shown here is derived from an EMBL/GenBank/DDBJ whole genome shotgun (WGS) entry which is preliminary data.</text>
</comment>
<keyword evidence="5" id="KW-1185">Reference proteome</keyword>
<gene>
    <name evidence="4" type="ORF">GTW51_11630</name>
</gene>
<keyword evidence="1" id="KW-1277">Toxin-antitoxin system</keyword>
<dbReference type="CDD" id="cd04301">
    <property type="entry name" value="NAT_SF"/>
    <property type="match status" value="1"/>
</dbReference>
<sequence length="178" mass="19344">MSFTVEPLDPARHDRSAFSSGVERVDNFFRRTAQKLTRSDNLRTWVMIGPAGELIGFHAINAHAVTYSDLPTAFARNRPGHGSIPAAFIAMIGVDARYQGKGYGGDLLVDALSRIAAASEQLGLAVALLDVLDCGDPEKVARRSRIYRGFGFMPLPSNPSRLFLPIGTVRKLLTGDTE</sequence>